<evidence type="ECO:0000256" key="1">
    <source>
        <dbReference type="SAM" id="Phobius"/>
    </source>
</evidence>
<name>A0A1F7VGN7_9BACT</name>
<comment type="caution">
    <text evidence="2">The sequence shown here is derived from an EMBL/GenBank/DDBJ whole genome shotgun (WGS) entry which is preliminary data.</text>
</comment>
<proteinExistence type="predicted"/>
<keyword evidence="1" id="KW-0472">Membrane</keyword>
<feature type="transmembrane region" description="Helical" evidence="1">
    <location>
        <begin position="37"/>
        <end position="60"/>
    </location>
</feature>
<reference evidence="2 3" key="1">
    <citation type="journal article" date="2016" name="Nat. Commun.">
        <title>Thousands of microbial genomes shed light on interconnected biogeochemical processes in an aquifer system.</title>
        <authorList>
            <person name="Anantharaman K."/>
            <person name="Brown C.T."/>
            <person name="Hug L.A."/>
            <person name="Sharon I."/>
            <person name="Castelle C.J."/>
            <person name="Probst A.J."/>
            <person name="Thomas B.C."/>
            <person name="Singh A."/>
            <person name="Wilkins M.J."/>
            <person name="Karaoz U."/>
            <person name="Brodie E.L."/>
            <person name="Williams K.H."/>
            <person name="Hubbard S.S."/>
            <person name="Banfield J.F."/>
        </authorList>
    </citation>
    <scope>NUCLEOTIDE SEQUENCE [LARGE SCALE GENOMIC DNA]</scope>
</reference>
<organism evidence="2 3">
    <name type="scientific">Candidatus Uhrbacteria bacterium RIFCSPLOWO2_02_FULL_53_10</name>
    <dbReference type="NCBI Taxonomy" id="1802411"/>
    <lineage>
        <taxon>Bacteria</taxon>
        <taxon>Candidatus Uhriibacteriota</taxon>
    </lineage>
</organism>
<gene>
    <name evidence="2" type="ORF">A3I45_01790</name>
</gene>
<protein>
    <submittedName>
        <fullName evidence="2">Uncharacterized protein</fullName>
    </submittedName>
</protein>
<dbReference type="EMBL" id="MGET01000028">
    <property type="protein sequence ID" value="OGL89666.1"/>
    <property type="molecule type" value="Genomic_DNA"/>
</dbReference>
<dbReference type="AlphaFoldDB" id="A0A1F7VGN7"/>
<evidence type="ECO:0000313" key="2">
    <source>
        <dbReference type="EMBL" id="OGL89666.1"/>
    </source>
</evidence>
<keyword evidence="1" id="KW-1133">Transmembrane helix</keyword>
<keyword evidence="1" id="KW-0812">Transmembrane</keyword>
<evidence type="ECO:0000313" key="3">
    <source>
        <dbReference type="Proteomes" id="UP000177574"/>
    </source>
</evidence>
<sequence>MTPDAIILAPMSPHVIGSVTPFDGSTRSLKSDDIGDVLMVAAAIGASVFVTELTLGLAFCRGDRNAGTMSVHTTAKSTNPLKTPRQYSLRCEPVQVSHGD</sequence>
<accession>A0A1F7VGN7</accession>
<dbReference type="Proteomes" id="UP000177574">
    <property type="component" value="Unassembled WGS sequence"/>
</dbReference>